<protein>
    <submittedName>
        <fullName evidence="2">DUF819 family protein</fullName>
    </submittedName>
</protein>
<reference evidence="2 3" key="1">
    <citation type="submission" date="2019-11" db="EMBL/GenBank/DDBJ databases">
        <authorList>
            <person name="Zheng R.K."/>
            <person name="Sun C.M."/>
        </authorList>
    </citation>
    <scope>NUCLEOTIDE SEQUENCE [LARGE SCALE GENOMIC DNA]</scope>
    <source>
        <strain evidence="2 3">WC007</strain>
    </source>
</reference>
<feature type="transmembrane region" description="Helical" evidence="1">
    <location>
        <begin position="34"/>
        <end position="53"/>
    </location>
</feature>
<evidence type="ECO:0000256" key="1">
    <source>
        <dbReference type="SAM" id="Phobius"/>
    </source>
</evidence>
<feature type="transmembrane region" description="Helical" evidence="1">
    <location>
        <begin position="281"/>
        <end position="298"/>
    </location>
</feature>
<feature type="transmembrane region" description="Helical" evidence="1">
    <location>
        <begin position="369"/>
        <end position="389"/>
    </location>
</feature>
<evidence type="ECO:0000313" key="2">
    <source>
        <dbReference type="EMBL" id="QGY46639.1"/>
    </source>
</evidence>
<keyword evidence="1" id="KW-0472">Membrane</keyword>
<dbReference type="AlphaFoldDB" id="A0A6I6JZB9"/>
<evidence type="ECO:0000313" key="3">
    <source>
        <dbReference type="Proteomes" id="UP000428260"/>
    </source>
</evidence>
<keyword evidence="1" id="KW-0812">Transmembrane</keyword>
<feature type="transmembrane region" description="Helical" evidence="1">
    <location>
        <begin position="254"/>
        <end position="275"/>
    </location>
</feature>
<dbReference type="PANTHER" id="PTHR34289">
    <property type="entry name" value="PROTEIN, PUTATIVE (DUF819)-RELATED"/>
    <property type="match status" value="1"/>
</dbReference>
<sequence length="421" mass="45771">MLVVLFLILFYFTAPVLLIYLCKVSNTLNRIGSVVLAYALGLLIGNIGIFPSASSNFHQLLGTRTVMPKEEFTNLLNSGKIVESDILVNQIANVQDILMTIIIPLAIPLLLFSLDLRKWIKLAKGAVLSLILAMVSLIVSVFSGYYLFAENIDESWKVAGMLIGVYTGGTPNLAAIGTALDVSPNTFILTHTYDLIIGSVALLFLMTMAQQLFHTFLPRFGLVKKGENVFHLADETNDMDNFDNLFKKKSVPDLLKSLGLTILIFAVGGGLSLLVPKSSSTMVAILAITTLGLGASLIKRINRISNSFQFGMYLIIVFSLVVSSMANLSNMFQIEFLQLFLFVLLVVFGSMAIHVVLSRIFKVDADTTIIAITALTYSPPFVPAVAGALKNKNVIISGLTIGILGYAFGNYLGIFIATILH</sequence>
<dbReference type="Pfam" id="PF05684">
    <property type="entry name" value="DUF819"/>
    <property type="match status" value="1"/>
</dbReference>
<feature type="transmembrane region" description="Helical" evidence="1">
    <location>
        <begin position="195"/>
        <end position="217"/>
    </location>
</feature>
<gene>
    <name evidence="2" type="ORF">GM418_24150</name>
</gene>
<keyword evidence="1" id="KW-1133">Transmembrane helix</keyword>
<feature type="transmembrane region" description="Helical" evidence="1">
    <location>
        <begin position="395"/>
        <end position="420"/>
    </location>
</feature>
<dbReference type="RefSeq" id="WP_158869767.1">
    <property type="nucleotide sequence ID" value="NZ_CP046401.1"/>
</dbReference>
<dbReference type="KEGG" id="mcos:GM418_24150"/>
<organism evidence="2 3">
    <name type="scientific">Maribellus comscasis</name>
    <dbReference type="NCBI Taxonomy" id="2681766"/>
    <lineage>
        <taxon>Bacteria</taxon>
        <taxon>Pseudomonadati</taxon>
        <taxon>Bacteroidota</taxon>
        <taxon>Bacteroidia</taxon>
        <taxon>Marinilabiliales</taxon>
        <taxon>Prolixibacteraceae</taxon>
        <taxon>Maribellus</taxon>
    </lineage>
</organism>
<dbReference type="EMBL" id="CP046401">
    <property type="protein sequence ID" value="QGY46639.1"/>
    <property type="molecule type" value="Genomic_DNA"/>
</dbReference>
<keyword evidence="3" id="KW-1185">Reference proteome</keyword>
<proteinExistence type="predicted"/>
<feature type="transmembrane region" description="Helical" evidence="1">
    <location>
        <begin position="97"/>
        <end position="114"/>
    </location>
</feature>
<feature type="transmembrane region" description="Helical" evidence="1">
    <location>
        <begin position="126"/>
        <end position="148"/>
    </location>
</feature>
<name>A0A6I6JZB9_9BACT</name>
<feature type="transmembrane region" description="Helical" evidence="1">
    <location>
        <begin position="6"/>
        <end position="22"/>
    </location>
</feature>
<feature type="transmembrane region" description="Helical" evidence="1">
    <location>
        <begin position="336"/>
        <end position="357"/>
    </location>
</feature>
<accession>A0A6I6JZB9</accession>
<dbReference type="InterPro" id="IPR008537">
    <property type="entry name" value="DUF819"/>
</dbReference>
<feature type="transmembrane region" description="Helical" evidence="1">
    <location>
        <begin position="310"/>
        <end position="330"/>
    </location>
</feature>
<dbReference type="Proteomes" id="UP000428260">
    <property type="component" value="Chromosome"/>
</dbReference>
<dbReference type="PANTHER" id="PTHR34289:SF8">
    <property type="entry name" value="DUF819 DOMAIN-CONTAINING PROTEIN"/>
    <property type="match status" value="1"/>
</dbReference>